<evidence type="ECO:0000256" key="1">
    <source>
        <dbReference type="SAM" id="Phobius"/>
    </source>
</evidence>
<organism evidence="2">
    <name type="scientific">Proteinivorax tanatarense</name>
    <dbReference type="NCBI Taxonomy" id="1260629"/>
    <lineage>
        <taxon>Bacteria</taxon>
        <taxon>Bacillati</taxon>
        <taxon>Bacillota</taxon>
        <taxon>Clostridia</taxon>
        <taxon>Eubacteriales</taxon>
        <taxon>Proteinivoracaceae</taxon>
        <taxon>Proteinivorax</taxon>
    </lineage>
</organism>
<evidence type="ECO:0008006" key="3">
    <source>
        <dbReference type="Google" id="ProtNLM"/>
    </source>
</evidence>
<dbReference type="RefSeq" id="WP_350342813.1">
    <property type="nucleotide sequence ID" value="NZ_CP158367.1"/>
</dbReference>
<keyword evidence="1" id="KW-1133">Transmembrane helix</keyword>
<proteinExistence type="predicted"/>
<keyword evidence="1" id="KW-0812">Transmembrane</keyword>
<gene>
    <name evidence="2" type="ORF">PRVXT_002075</name>
</gene>
<keyword evidence="1" id="KW-0472">Membrane</keyword>
<dbReference type="AlphaFoldDB" id="A0AAU7VJJ3"/>
<name>A0AAU7VJJ3_9FIRM</name>
<sequence>MSFDINIAWIFSLFVLMPFFSFTTIFFISKLKKSSIDHNFDNTNLVPLINVDLYKKLTVVNYEAFNKYQVWKLYNQY</sequence>
<evidence type="ECO:0000313" key="2">
    <source>
        <dbReference type="EMBL" id="XBX74055.1"/>
    </source>
</evidence>
<accession>A0AAU7VJJ3</accession>
<reference evidence="2" key="2">
    <citation type="submission" date="2024-06" db="EMBL/GenBank/DDBJ databases">
        <authorList>
            <person name="Petrova K.O."/>
            <person name="Toshchakov S.V."/>
            <person name="Boltjanskaja Y.V."/>
            <person name="Kevbrin V."/>
        </authorList>
    </citation>
    <scope>NUCLEOTIDE SEQUENCE</scope>
    <source>
        <strain evidence="2">Z-910T</strain>
    </source>
</reference>
<protein>
    <recommendedName>
        <fullName evidence="3">ATP synthase F0 subunit 8</fullName>
    </recommendedName>
</protein>
<dbReference type="EMBL" id="CP158367">
    <property type="protein sequence ID" value="XBX74055.1"/>
    <property type="molecule type" value="Genomic_DNA"/>
</dbReference>
<feature type="transmembrane region" description="Helical" evidence="1">
    <location>
        <begin position="6"/>
        <end position="28"/>
    </location>
</feature>
<reference evidence="2" key="1">
    <citation type="journal article" date="2013" name="Extremophiles">
        <title>Proteinivorax tanatarense gen. nov., sp. nov., an anaerobic, haloalkaliphilic, proteolytic bacterium isolated from a decaying algal bloom, and proposal of Proteinivoraceae fam. nov.</title>
        <authorList>
            <person name="Kevbrin V."/>
            <person name="Boltyanskaya Y."/>
            <person name="Zhilina T."/>
            <person name="Kolganova T."/>
            <person name="Lavrentjeva E."/>
            <person name="Kuznetsov B."/>
        </authorList>
    </citation>
    <scope>NUCLEOTIDE SEQUENCE</scope>
    <source>
        <strain evidence="2">Z-910T</strain>
    </source>
</reference>